<dbReference type="SUPFAM" id="SSF48452">
    <property type="entry name" value="TPR-like"/>
    <property type="match status" value="1"/>
</dbReference>
<dbReference type="CDD" id="cd03801">
    <property type="entry name" value="GT4_PimA-like"/>
    <property type="match status" value="1"/>
</dbReference>
<evidence type="ECO:0000259" key="3">
    <source>
        <dbReference type="Pfam" id="PF00534"/>
    </source>
</evidence>
<feature type="repeat" description="TPR" evidence="1">
    <location>
        <begin position="58"/>
        <end position="91"/>
    </location>
</feature>
<keyword evidence="5" id="KW-1185">Reference proteome</keyword>
<dbReference type="SUPFAM" id="SSF53756">
    <property type="entry name" value="UDP-Glycosyltransferase/glycogen phosphorylase"/>
    <property type="match status" value="1"/>
</dbReference>
<dbReference type="GO" id="GO:0016757">
    <property type="term" value="F:glycosyltransferase activity"/>
    <property type="evidence" value="ECO:0007669"/>
    <property type="project" value="InterPro"/>
</dbReference>
<evidence type="ECO:0000313" key="5">
    <source>
        <dbReference type="Proteomes" id="UP000094828"/>
    </source>
</evidence>
<dbReference type="PANTHER" id="PTHR12526">
    <property type="entry name" value="GLYCOSYLTRANSFERASE"/>
    <property type="match status" value="1"/>
</dbReference>
<name>A0A1C3E8X2_9PLAN</name>
<dbReference type="AlphaFoldDB" id="A0A1C3E8X2"/>
<gene>
    <name evidence="4" type="ORF">A6X21_07450</name>
</gene>
<dbReference type="InterPro" id="IPR001296">
    <property type="entry name" value="Glyco_trans_1"/>
</dbReference>
<accession>A0A1C3E8X2</accession>
<reference evidence="4 5" key="1">
    <citation type="submission" date="2016-05" db="EMBL/GenBank/DDBJ databases">
        <title>Genomic and physiological characterization of Planctopirus sp. isolated from fresh water lake.</title>
        <authorList>
            <person name="Subhash Y."/>
            <person name="Ramana C."/>
        </authorList>
    </citation>
    <scope>NUCLEOTIDE SEQUENCE [LARGE SCALE GENOMIC DNA]</scope>
    <source>
        <strain evidence="4 5">JC280</strain>
    </source>
</reference>
<evidence type="ECO:0000256" key="2">
    <source>
        <dbReference type="SAM" id="MobiDB-lite"/>
    </source>
</evidence>
<dbReference type="Proteomes" id="UP000094828">
    <property type="component" value="Unassembled WGS sequence"/>
</dbReference>
<dbReference type="PANTHER" id="PTHR12526:SF635">
    <property type="entry name" value="GLYCOSYL TRANSFERASE GROUP 1"/>
    <property type="match status" value="1"/>
</dbReference>
<dbReference type="PROSITE" id="PS50005">
    <property type="entry name" value="TPR"/>
    <property type="match status" value="1"/>
</dbReference>
<dbReference type="Gene3D" id="3.40.50.2000">
    <property type="entry name" value="Glycogen Phosphorylase B"/>
    <property type="match status" value="3"/>
</dbReference>
<dbReference type="EMBL" id="LYDR01000124">
    <property type="protein sequence ID" value="ODA29717.1"/>
    <property type="molecule type" value="Genomic_DNA"/>
</dbReference>
<dbReference type="STRING" id="1841610.A6X21_07450"/>
<dbReference type="Pfam" id="PF00534">
    <property type="entry name" value="Glycos_transf_1"/>
    <property type="match status" value="1"/>
</dbReference>
<evidence type="ECO:0000256" key="1">
    <source>
        <dbReference type="PROSITE-ProRule" id="PRU00339"/>
    </source>
</evidence>
<comment type="caution">
    <text evidence="4">The sequence shown here is derived from an EMBL/GenBank/DDBJ whole genome shotgun (WGS) entry which is preliminary data.</text>
</comment>
<dbReference type="OrthoDB" id="9802525at2"/>
<dbReference type="RefSeq" id="WP_068849259.1">
    <property type="nucleotide sequence ID" value="NZ_LYDR01000124.1"/>
</dbReference>
<feature type="domain" description="Glycosyl transferase family 1" evidence="3">
    <location>
        <begin position="375"/>
        <end position="511"/>
    </location>
</feature>
<dbReference type="InterPro" id="IPR019734">
    <property type="entry name" value="TPR_rpt"/>
</dbReference>
<feature type="region of interest" description="Disordered" evidence="2">
    <location>
        <begin position="106"/>
        <end position="125"/>
    </location>
</feature>
<dbReference type="InterPro" id="IPR011990">
    <property type="entry name" value="TPR-like_helical_dom_sf"/>
</dbReference>
<keyword evidence="1" id="KW-0802">TPR repeat</keyword>
<proteinExistence type="predicted"/>
<sequence>MNNRSFPKSSGEFSSLPESLTEDQLIEAEACIANGEMAKGQSLFRQLQKDLLDSRSQARIWNGLGVIAALQSDHATAIDGFEQALRCDPSWKIPIVNRDRWLASGTERSSAKETSCPDTGTTEQKQSLPRIAIISLLFNWPSTGGGTVHTAELARFLHRAGYPVRHFSFRYDAWQLGQVQEPVDWPLEELVMQDLDWNALQIQHRLQQVLRQFSPDAVIVTDSWSMKPILAEACEGYPTFLRLAAQECLCPLNNVRLLQIAPVPRSCPRQQLATPENCIQCVAENERFSGGLHRRERALAGFGTPEYSHRLRRVFAEATGILTVNPLIAEACKPFAQAVHVIPSGFDPARFPIAQTQPRHPEHVVRLLFAGLVEEPMKGFHVLLEAARQLWQHRQDFQLVVTDEPLDLADPFVNFVGWQSQVHLPQVMQSCDIVICPTIAEEALGRTAVEGMAAGRPVIASAIGGLPFTVLDEATGLLFPPGDSPALSRQIERLLDDSSLRRSLGIRGRERFEKEFTWNSVIDRHYRPLFESTRREFQNRAQGLVSSEGV</sequence>
<organism evidence="4 5">
    <name type="scientific">Planctopirus hydrillae</name>
    <dbReference type="NCBI Taxonomy" id="1841610"/>
    <lineage>
        <taxon>Bacteria</taxon>
        <taxon>Pseudomonadati</taxon>
        <taxon>Planctomycetota</taxon>
        <taxon>Planctomycetia</taxon>
        <taxon>Planctomycetales</taxon>
        <taxon>Planctomycetaceae</taxon>
        <taxon>Planctopirus</taxon>
    </lineage>
</organism>
<dbReference type="SMART" id="SM00028">
    <property type="entry name" value="TPR"/>
    <property type="match status" value="1"/>
</dbReference>
<evidence type="ECO:0000313" key="4">
    <source>
        <dbReference type="EMBL" id="ODA29717.1"/>
    </source>
</evidence>
<protein>
    <recommendedName>
        <fullName evidence="3">Glycosyl transferase family 1 domain-containing protein</fullName>
    </recommendedName>
</protein>